<feature type="domain" description="PKD-like" evidence="3">
    <location>
        <begin position="125"/>
        <end position="191"/>
    </location>
</feature>
<dbReference type="EMBL" id="FMAR01000003">
    <property type="protein sequence ID" value="SCC08285.1"/>
    <property type="molecule type" value="Genomic_DNA"/>
</dbReference>
<keyword evidence="1" id="KW-0732">Signal</keyword>
<dbReference type="InterPro" id="IPR026444">
    <property type="entry name" value="Secre_tail"/>
</dbReference>
<accession>A0A1C4BN34</accession>
<name>A0A1C4BN34_9BACT</name>
<evidence type="ECO:0000259" key="3">
    <source>
        <dbReference type="Pfam" id="PF19408"/>
    </source>
</evidence>
<evidence type="ECO:0000259" key="2">
    <source>
        <dbReference type="Pfam" id="PF18962"/>
    </source>
</evidence>
<dbReference type="AlphaFoldDB" id="A0A1C4BN34"/>
<proteinExistence type="predicted"/>
<feature type="signal peptide" evidence="1">
    <location>
        <begin position="1"/>
        <end position="24"/>
    </location>
</feature>
<dbReference type="NCBIfam" id="TIGR04183">
    <property type="entry name" value="Por_Secre_tail"/>
    <property type="match status" value="1"/>
</dbReference>
<evidence type="ECO:0000313" key="4">
    <source>
        <dbReference type="EMBL" id="SCC08285.1"/>
    </source>
</evidence>
<dbReference type="STRING" id="1335309.GA0116948_103179"/>
<dbReference type="Pfam" id="PF19408">
    <property type="entry name" value="PKD_6"/>
    <property type="match status" value="1"/>
</dbReference>
<gene>
    <name evidence="4" type="ORF">GA0116948_103179</name>
</gene>
<feature type="domain" description="Secretion system C-terminal sorting" evidence="2">
    <location>
        <begin position="419"/>
        <end position="485"/>
    </location>
</feature>
<sequence length="492" mass="52916">MRIIYSLLFVLMFLATGNRMIAQALTSATTQPCPGVPTYYTYTGPAVTFLTFESAPWGTITNLTTTGDGTSANMYITWDNVTTGTVIITYKPKDANPAYPNQTKTVNFNVKGLPVDASAYLVHPPTLACDYRGNVSFSCNVPGATMYTFNNNYGWPMSNPSAGNFIMFVEGSSSPEIQITASNGCSSISSSSRFNLYRSGPSVSYGGSINTPDLPTMGFCNNTVATFIAPVYSIANSYTWNADNSNILINGQHPPVTVNGVNNTTVTVEQDDKTQTNYMTFVTVRPNIDPTLGCADNTSTLSRLIHVGGYTVVAVPSVGTNGEHVSITLPLVRGATQYTWTMDGVELGTTTTPHFKFNYTSDCSFHTFVAYIDRPACGISPSVENNTILCRGIETYPAVKTGKTDIAGNIKTVAAVMTVFPNPANDKINVLVPVEYLNGLIRVYDVHGSVVKTVYGNASSISVDVGHLPSGLYIISLEKGVLEKQTVKIVKQ</sequence>
<reference evidence="4 5" key="1">
    <citation type="submission" date="2016-08" db="EMBL/GenBank/DDBJ databases">
        <authorList>
            <person name="Seilhamer J.J."/>
        </authorList>
    </citation>
    <scope>NUCLEOTIDE SEQUENCE [LARGE SCALE GENOMIC DNA]</scope>
    <source>
        <strain evidence="4 5">A37T2</strain>
    </source>
</reference>
<dbReference type="InterPro" id="IPR045829">
    <property type="entry name" value="PKD_6"/>
</dbReference>
<dbReference type="RefSeq" id="WP_089710103.1">
    <property type="nucleotide sequence ID" value="NZ_FMAR01000003.1"/>
</dbReference>
<evidence type="ECO:0000256" key="1">
    <source>
        <dbReference type="SAM" id="SignalP"/>
    </source>
</evidence>
<dbReference type="Proteomes" id="UP000242818">
    <property type="component" value="Unassembled WGS sequence"/>
</dbReference>
<evidence type="ECO:0000313" key="5">
    <source>
        <dbReference type="Proteomes" id="UP000242818"/>
    </source>
</evidence>
<organism evidence="4 5">
    <name type="scientific">Chitinophaga costaii</name>
    <dbReference type="NCBI Taxonomy" id="1335309"/>
    <lineage>
        <taxon>Bacteria</taxon>
        <taxon>Pseudomonadati</taxon>
        <taxon>Bacteroidota</taxon>
        <taxon>Chitinophagia</taxon>
        <taxon>Chitinophagales</taxon>
        <taxon>Chitinophagaceae</taxon>
        <taxon>Chitinophaga</taxon>
    </lineage>
</organism>
<keyword evidence="5" id="KW-1185">Reference proteome</keyword>
<dbReference type="OrthoDB" id="9792152at2"/>
<dbReference type="Pfam" id="PF18962">
    <property type="entry name" value="Por_Secre_tail"/>
    <property type="match status" value="1"/>
</dbReference>
<feature type="chain" id="PRO_5008689383" evidence="1">
    <location>
        <begin position="25"/>
        <end position="492"/>
    </location>
</feature>
<protein>
    <submittedName>
        <fullName evidence="4">Por secretion system C-terminal sorting domain-containing protein</fullName>
    </submittedName>
</protein>